<evidence type="ECO:0000313" key="2">
    <source>
        <dbReference type="Proteomes" id="UP000663992"/>
    </source>
</evidence>
<organism evidence="1 2">
    <name type="scientific">Bowmanella yangjiangensis</name>
    <dbReference type="NCBI Taxonomy" id="2811230"/>
    <lineage>
        <taxon>Bacteria</taxon>
        <taxon>Pseudomonadati</taxon>
        <taxon>Pseudomonadota</taxon>
        <taxon>Gammaproteobacteria</taxon>
        <taxon>Alteromonadales</taxon>
        <taxon>Alteromonadaceae</taxon>
        <taxon>Bowmanella</taxon>
    </lineage>
</organism>
<reference evidence="1 2" key="1">
    <citation type="submission" date="2021-03" db="EMBL/GenBank/DDBJ databases">
        <title>novel species isolated from a fishpond in China.</title>
        <authorList>
            <person name="Lu H."/>
            <person name="Cai Z."/>
        </authorList>
    </citation>
    <scope>NUCLEOTIDE SEQUENCE [LARGE SCALE GENOMIC DNA]</scope>
    <source>
        <strain evidence="1 2">Y57</strain>
    </source>
</reference>
<evidence type="ECO:0000313" key="1">
    <source>
        <dbReference type="EMBL" id="MBN7821267.1"/>
    </source>
</evidence>
<accession>A0ABS3CVX6</accession>
<protein>
    <submittedName>
        <fullName evidence="1">Uncharacterized protein</fullName>
    </submittedName>
</protein>
<name>A0ABS3CVX6_9ALTE</name>
<dbReference type="EMBL" id="JAFKCS010000016">
    <property type="protein sequence ID" value="MBN7821267.1"/>
    <property type="molecule type" value="Genomic_DNA"/>
</dbReference>
<dbReference type="Proteomes" id="UP000663992">
    <property type="component" value="Unassembled WGS sequence"/>
</dbReference>
<proteinExistence type="predicted"/>
<comment type="caution">
    <text evidence="1">The sequence shown here is derived from an EMBL/GenBank/DDBJ whole genome shotgun (WGS) entry which is preliminary data.</text>
</comment>
<gene>
    <name evidence="1" type="ORF">J0A65_15445</name>
</gene>
<keyword evidence="2" id="KW-1185">Reference proteome</keyword>
<sequence>MQYQIMAEAGVLDTSLEAAYRAKIAPQVRWYNSQYSAATVARRLMQNRQYPPAYWGGAWFFVVADGQLQQNYGRSLTQLLSRYQECCRMTDQNIEQLLDSWDGLLQKPLFVPLHKQFETAPAKVFFREWFSAEDTGSNG</sequence>